<evidence type="ECO:0000313" key="2">
    <source>
        <dbReference type="EMBL" id="KEH23771.1"/>
    </source>
</evidence>
<dbReference type="EnsemblPlants" id="KEH23771">
    <property type="protein sequence ID" value="KEH23771"/>
    <property type="gene ID" value="MTR_7g095010"/>
</dbReference>
<dbReference type="AlphaFoldDB" id="A0A072U335"/>
<evidence type="ECO:0000256" key="1">
    <source>
        <dbReference type="SAM" id="Coils"/>
    </source>
</evidence>
<dbReference type="Proteomes" id="UP000002051">
    <property type="component" value="Unassembled WGS sequence"/>
</dbReference>
<dbReference type="EMBL" id="CM001223">
    <property type="protein sequence ID" value="KEH23771.1"/>
    <property type="molecule type" value="Genomic_DNA"/>
</dbReference>
<protein>
    <submittedName>
        <fullName evidence="2 3">Uncharacterized protein</fullName>
    </submittedName>
</protein>
<sequence length="72" mass="8408">MAEVETDAEAEKKEETLKELKRHVKDLHEEDVSLKRREAATTMRMLAKENFGLKASLSTKQVQNFYYITFSN</sequence>
<organism evidence="2 4">
    <name type="scientific">Medicago truncatula</name>
    <name type="common">Barrel medic</name>
    <name type="synonym">Medicago tribuloides</name>
    <dbReference type="NCBI Taxonomy" id="3880"/>
    <lineage>
        <taxon>Eukaryota</taxon>
        <taxon>Viridiplantae</taxon>
        <taxon>Streptophyta</taxon>
        <taxon>Embryophyta</taxon>
        <taxon>Tracheophyta</taxon>
        <taxon>Spermatophyta</taxon>
        <taxon>Magnoliopsida</taxon>
        <taxon>eudicotyledons</taxon>
        <taxon>Gunneridae</taxon>
        <taxon>Pentapetalae</taxon>
        <taxon>rosids</taxon>
        <taxon>fabids</taxon>
        <taxon>Fabales</taxon>
        <taxon>Fabaceae</taxon>
        <taxon>Papilionoideae</taxon>
        <taxon>50 kb inversion clade</taxon>
        <taxon>NPAAA clade</taxon>
        <taxon>Hologalegina</taxon>
        <taxon>IRL clade</taxon>
        <taxon>Trifolieae</taxon>
        <taxon>Medicago</taxon>
    </lineage>
</organism>
<accession>A0A072U335</accession>
<gene>
    <name evidence="2" type="ordered locus">MTR_7g095010</name>
</gene>
<name>A0A072U335_MEDTR</name>
<reference evidence="3" key="3">
    <citation type="submission" date="2015-04" db="UniProtKB">
        <authorList>
            <consortium name="EnsemblPlants"/>
        </authorList>
    </citation>
    <scope>IDENTIFICATION</scope>
    <source>
        <strain evidence="3">cv. Jemalong A17</strain>
    </source>
</reference>
<proteinExistence type="predicted"/>
<reference evidence="2 4" key="2">
    <citation type="journal article" date="2014" name="BMC Genomics">
        <title>An improved genome release (version Mt4.0) for the model legume Medicago truncatula.</title>
        <authorList>
            <person name="Tang H."/>
            <person name="Krishnakumar V."/>
            <person name="Bidwell S."/>
            <person name="Rosen B."/>
            <person name="Chan A."/>
            <person name="Zhou S."/>
            <person name="Gentzbittel L."/>
            <person name="Childs K.L."/>
            <person name="Yandell M."/>
            <person name="Gundlach H."/>
            <person name="Mayer K.F."/>
            <person name="Schwartz D.C."/>
            <person name="Town C.D."/>
        </authorList>
    </citation>
    <scope>GENOME REANNOTATION</scope>
    <source>
        <strain evidence="2">A17</strain>
        <strain evidence="3 4">cv. Jemalong A17</strain>
    </source>
</reference>
<feature type="coiled-coil region" evidence="1">
    <location>
        <begin position="3"/>
        <end position="37"/>
    </location>
</feature>
<reference evidence="2 4" key="1">
    <citation type="journal article" date="2011" name="Nature">
        <title>The Medicago genome provides insight into the evolution of rhizobial symbioses.</title>
        <authorList>
            <person name="Young N.D."/>
            <person name="Debelle F."/>
            <person name="Oldroyd G.E."/>
            <person name="Geurts R."/>
            <person name="Cannon S.B."/>
            <person name="Udvardi M.K."/>
            <person name="Benedito V.A."/>
            <person name="Mayer K.F."/>
            <person name="Gouzy J."/>
            <person name="Schoof H."/>
            <person name="Van de Peer Y."/>
            <person name="Proost S."/>
            <person name="Cook D.R."/>
            <person name="Meyers B.C."/>
            <person name="Spannagl M."/>
            <person name="Cheung F."/>
            <person name="De Mita S."/>
            <person name="Krishnakumar V."/>
            <person name="Gundlach H."/>
            <person name="Zhou S."/>
            <person name="Mudge J."/>
            <person name="Bharti A.K."/>
            <person name="Murray J.D."/>
            <person name="Naoumkina M.A."/>
            <person name="Rosen B."/>
            <person name="Silverstein K.A."/>
            <person name="Tang H."/>
            <person name="Rombauts S."/>
            <person name="Zhao P.X."/>
            <person name="Zhou P."/>
            <person name="Barbe V."/>
            <person name="Bardou P."/>
            <person name="Bechner M."/>
            <person name="Bellec A."/>
            <person name="Berger A."/>
            <person name="Berges H."/>
            <person name="Bidwell S."/>
            <person name="Bisseling T."/>
            <person name="Choisne N."/>
            <person name="Couloux A."/>
            <person name="Denny R."/>
            <person name="Deshpande S."/>
            <person name="Dai X."/>
            <person name="Doyle J.J."/>
            <person name="Dudez A.M."/>
            <person name="Farmer A.D."/>
            <person name="Fouteau S."/>
            <person name="Franken C."/>
            <person name="Gibelin C."/>
            <person name="Gish J."/>
            <person name="Goldstein S."/>
            <person name="Gonzalez A.J."/>
            <person name="Green P.J."/>
            <person name="Hallab A."/>
            <person name="Hartog M."/>
            <person name="Hua A."/>
            <person name="Humphray S.J."/>
            <person name="Jeong D.H."/>
            <person name="Jing Y."/>
            <person name="Jocker A."/>
            <person name="Kenton S.M."/>
            <person name="Kim D.J."/>
            <person name="Klee K."/>
            <person name="Lai H."/>
            <person name="Lang C."/>
            <person name="Lin S."/>
            <person name="Macmil S.L."/>
            <person name="Magdelenat G."/>
            <person name="Matthews L."/>
            <person name="McCorrison J."/>
            <person name="Monaghan E.L."/>
            <person name="Mun J.H."/>
            <person name="Najar F.Z."/>
            <person name="Nicholson C."/>
            <person name="Noirot C."/>
            <person name="O'Bleness M."/>
            <person name="Paule C.R."/>
            <person name="Poulain J."/>
            <person name="Prion F."/>
            <person name="Qin B."/>
            <person name="Qu C."/>
            <person name="Retzel E.F."/>
            <person name="Riddle C."/>
            <person name="Sallet E."/>
            <person name="Samain S."/>
            <person name="Samson N."/>
            <person name="Sanders I."/>
            <person name="Saurat O."/>
            <person name="Scarpelli C."/>
            <person name="Schiex T."/>
            <person name="Segurens B."/>
            <person name="Severin A.J."/>
            <person name="Sherrier D.J."/>
            <person name="Shi R."/>
            <person name="Sims S."/>
            <person name="Singer S.R."/>
            <person name="Sinharoy S."/>
            <person name="Sterck L."/>
            <person name="Viollet A."/>
            <person name="Wang B.B."/>
            <person name="Wang K."/>
            <person name="Wang M."/>
            <person name="Wang X."/>
            <person name="Warfsmann J."/>
            <person name="Weissenbach J."/>
            <person name="White D.D."/>
            <person name="White J.D."/>
            <person name="Wiley G.B."/>
            <person name="Wincker P."/>
            <person name="Xing Y."/>
            <person name="Yang L."/>
            <person name="Yao Z."/>
            <person name="Ying F."/>
            <person name="Zhai J."/>
            <person name="Zhou L."/>
            <person name="Zuber A."/>
            <person name="Denarie J."/>
            <person name="Dixon R.A."/>
            <person name="May G.D."/>
            <person name="Schwartz D.C."/>
            <person name="Rogers J."/>
            <person name="Quetier F."/>
            <person name="Town C.D."/>
            <person name="Roe B.A."/>
        </authorList>
    </citation>
    <scope>NUCLEOTIDE SEQUENCE [LARGE SCALE GENOMIC DNA]</scope>
    <source>
        <strain evidence="2">A17</strain>
        <strain evidence="3 4">cv. Jemalong A17</strain>
    </source>
</reference>
<keyword evidence="1" id="KW-0175">Coiled coil</keyword>
<dbReference type="HOGENOM" id="CLU_202097_0_0_1"/>
<keyword evidence="4" id="KW-1185">Reference proteome</keyword>
<evidence type="ECO:0000313" key="4">
    <source>
        <dbReference type="Proteomes" id="UP000002051"/>
    </source>
</evidence>
<evidence type="ECO:0000313" key="3">
    <source>
        <dbReference type="EnsemblPlants" id="KEH23771"/>
    </source>
</evidence>